<dbReference type="Proteomes" id="UP001370490">
    <property type="component" value="Unassembled WGS sequence"/>
</dbReference>
<evidence type="ECO:0000259" key="2">
    <source>
        <dbReference type="PROSITE" id="PS51746"/>
    </source>
</evidence>
<sequence>MAAEAEVVCRKSVRVGIPLLDVQYRCNLQEINEIVATPSPSSSSRRRRSSDLAAAAPPEPNPSPSILVVDGHGGPEAAAYIRKNAMRIFFEDVNFPNSSQVDNVFLKEVEDSLRKAFLLADVALDEDASVSSSSGTTARTALVFGRILMVANAGDCCAVLYQKGEAVDMSQDHRPVYPSERRRVEQLSEPEFQQVVLTKNDEFLIIGYDRIWDVMSIQHAVNIVRHGLQRHDNPEQSAGDLVMEALRLNTSDKLTMIIVCFTSFDNQEVPPS</sequence>
<dbReference type="InterPro" id="IPR036457">
    <property type="entry name" value="PPM-type-like_dom_sf"/>
</dbReference>
<gene>
    <name evidence="3" type="ORF">RJ641_030659</name>
</gene>
<dbReference type="AlphaFoldDB" id="A0AAN8W720"/>
<reference evidence="3 4" key="1">
    <citation type="submission" date="2023-12" db="EMBL/GenBank/DDBJ databases">
        <title>A high-quality genome assembly for Dillenia turbinata (Dilleniales).</title>
        <authorList>
            <person name="Chanderbali A."/>
        </authorList>
    </citation>
    <scope>NUCLEOTIDE SEQUENCE [LARGE SCALE GENOMIC DNA]</scope>
    <source>
        <strain evidence="3">LSX21</strain>
        <tissue evidence="3">Leaf</tissue>
    </source>
</reference>
<evidence type="ECO:0000313" key="3">
    <source>
        <dbReference type="EMBL" id="KAK6941128.1"/>
    </source>
</evidence>
<protein>
    <submittedName>
        <fullName evidence="3">PPM-type phosphatase-like domain</fullName>
    </submittedName>
</protein>
<organism evidence="3 4">
    <name type="scientific">Dillenia turbinata</name>
    <dbReference type="NCBI Taxonomy" id="194707"/>
    <lineage>
        <taxon>Eukaryota</taxon>
        <taxon>Viridiplantae</taxon>
        <taxon>Streptophyta</taxon>
        <taxon>Embryophyta</taxon>
        <taxon>Tracheophyta</taxon>
        <taxon>Spermatophyta</taxon>
        <taxon>Magnoliopsida</taxon>
        <taxon>eudicotyledons</taxon>
        <taxon>Gunneridae</taxon>
        <taxon>Pentapetalae</taxon>
        <taxon>Dilleniales</taxon>
        <taxon>Dilleniaceae</taxon>
        <taxon>Dillenia</taxon>
    </lineage>
</organism>
<dbReference type="GO" id="GO:0004722">
    <property type="term" value="F:protein serine/threonine phosphatase activity"/>
    <property type="evidence" value="ECO:0007669"/>
    <property type="project" value="InterPro"/>
</dbReference>
<proteinExistence type="predicted"/>
<dbReference type="PANTHER" id="PTHR47992">
    <property type="entry name" value="PROTEIN PHOSPHATASE"/>
    <property type="match status" value="1"/>
</dbReference>
<dbReference type="CDD" id="cd00143">
    <property type="entry name" value="PP2Cc"/>
    <property type="match status" value="1"/>
</dbReference>
<dbReference type="SUPFAM" id="SSF81606">
    <property type="entry name" value="PP2C-like"/>
    <property type="match status" value="1"/>
</dbReference>
<dbReference type="EMBL" id="JBAMMX010000005">
    <property type="protein sequence ID" value="KAK6941128.1"/>
    <property type="molecule type" value="Genomic_DNA"/>
</dbReference>
<dbReference type="InterPro" id="IPR015655">
    <property type="entry name" value="PP2C"/>
</dbReference>
<evidence type="ECO:0000256" key="1">
    <source>
        <dbReference type="SAM" id="MobiDB-lite"/>
    </source>
</evidence>
<accession>A0AAN8W720</accession>
<name>A0AAN8W720_9MAGN</name>
<dbReference type="Gene3D" id="3.60.40.10">
    <property type="entry name" value="PPM-type phosphatase domain"/>
    <property type="match status" value="2"/>
</dbReference>
<dbReference type="PROSITE" id="PS51746">
    <property type="entry name" value="PPM_2"/>
    <property type="match status" value="1"/>
</dbReference>
<dbReference type="InterPro" id="IPR001932">
    <property type="entry name" value="PPM-type_phosphatase-like_dom"/>
</dbReference>
<dbReference type="SMART" id="SM00332">
    <property type="entry name" value="PP2Cc"/>
    <property type="match status" value="1"/>
</dbReference>
<dbReference type="Pfam" id="PF00481">
    <property type="entry name" value="PP2C"/>
    <property type="match status" value="2"/>
</dbReference>
<feature type="region of interest" description="Disordered" evidence="1">
    <location>
        <begin position="37"/>
        <end position="66"/>
    </location>
</feature>
<feature type="domain" description="PPM-type phosphatase" evidence="2">
    <location>
        <begin position="36"/>
        <end position="261"/>
    </location>
</feature>
<comment type="caution">
    <text evidence="3">The sequence shown here is derived from an EMBL/GenBank/DDBJ whole genome shotgun (WGS) entry which is preliminary data.</text>
</comment>
<keyword evidence="4" id="KW-1185">Reference proteome</keyword>
<evidence type="ECO:0000313" key="4">
    <source>
        <dbReference type="Proteomes" id="UP001370490"/>
    </source>
</evidence>